<evidence type="ECO:0008006" key="3">
    <source>
        <dbReference type="Google" id="ProtNLM"/>
    </source>
</evidence>
<evidence type="ECO:0000313" key="1">
    <source>
        <dbReference type="EMBL" id="VEI04135.1"/>
    </source>
</evidence>
<dbReference type="Proteomes" id="UP000277858">
    <property type="component" value="Chromosome"/>
</dbReference>
<dbReference type="AlphaFoldDB" id="A0A448P242"/>
<dbReference type="EMBL" id="LR134473">
    <property type="protein sequence ID" value="VEI04135.1"/>
    <property type="molecule type" value="Genomic_DNA"/>
</dbReference>
<gene>
    <name evidence="1" type="ORF">NCTC13652_02359</name>
</gene>
<sequence>MRIGSICTDTIDLDEVQWLLDAGEPPAQIALRIGRSASTIEQAARRHRRAAMAATFGRERRWAEGRRAA</sequence>
<organism evidence="1 2">
    <name type="scientific">Acidipropionibacterium jensenii</name>
    <dbReference type="NCBI Taxonomy" id="1749"/>
    <lineage>
        <taxon>Bacteria</taxon>
        <taxon>Bacillati</taxon>
        <taxon>Actinomycetota</taxon>
        <taxon>Actinomycetes</taxon>
        <taxon>Propionibacteriales</taxon>
        <taxon>Propionibacteriaceae</taxon>
        <taxon>Acidipropionibacterium</taxon>
    </lineage>
</organism>
<reference evidence="1 2" key="1">
    <citation type="submission" date="2018-12" db="EMBL/GenBank/DDBJ databases">
        <authorList>
            <consortium name="Pathogen Informatics"/>
        </authorList>
    </citation>
    <scope>NUCLEOTIDE SEQUENCE [LARGE SCALE GENOMIC DNA]</scope>
    <source>
        <strain evidence="1 2">NCTC13652</strain>
    </source>
</reference>
<protein>
    <recommendedName>
        <fullName evidence="3">Helix-turn-helix domain-containing protein</fullName>
    </recommendedName>
</protein>
<dbReference type="RefSeq" id="WP_051238226.1">
    <property type="nucleotide sequence ID" value="NZ_LR134473.1"/>
</dbReference>
<keyword evidence="2" id="KW-1185">Reference proteome</keyword>
<proteinExistence type="predicted"/>
<name>A0A448P242_9ACTN</name>
<evidence type="ECO:0000313" key="2">
    <source>
        <dbReference type="Proteomes" id="UP000277858"/>
    </source>
</evidence>
<accession>A0A448P242</accession>
<dbReference type="STRING" id="1122997.GCA_000425285_01168"/>